<gene>
    <name evidence="2" type="ORF">AVDCRST_MAG93-538</name>
</gene>
<feature type="domain" description="Methyltransferase" evidence="1">
    <location>
        <begin position="54"/>
        <end position="142"/>
    </location>
</feature>
<accession>A0A6J4HGK3</accession>
<organism evidence="2">
    <name type="scientific">uncultured Chloroflexia bacterium</name>
    <dbReference type="NCBI Taxonomy" id="1672391"/>
    <lineage>
        <taxon>Bacteria</taxon>
        <taxon>Bacillati</taxon>
        <taxon>Chloroflexota</taxon>
        <taxon>Chloroflexia</taxon>
        <taxon>environmental samples</taxon>
    </lineage>
</organism>
<proteinExistence type="predicted"/>
<protein>
    <recommendedName>
        <fullName evidence="1">Methyltransferase domain-containing protein</fullName>
    </recommendedName>
</protein>
<dbReference type="Gene3D" id="3.40.50.150">
    <property type="entry name" value="Vaccinia Virus protein VP39"/>
    <property type="match status" value="1"/>
</dbReference>
<dbReference type="AlphaFoldDB" id="A0A6J4HGK3"/>
<dbReference type="SUPFAM" id="SSF53335">
    <property type="entry name" value="S-adenosyl-L-methionine-dependent methyltransferases"/>
    <property type="match status" value="1"/>
</dbReference>
<dbReference type="Pfam" id="PF13649">
    <property type="entry name" value="Methyltransf_25"/>
    <property type="match status" value="1"/>
</dbReference>
<dbReference type="CDD" id="cd02440">
    <property type="entry name" value="AdoMet_MTases"/>
    <property type="match status" value="1"/>
</dbReference>
<dbReference type="EMBL" id="CADCTR010000177">
    <property type="protein sequence ID" value="CAA9223155.1"/>
    <property type="molecule type" value="Genomic_DNA"/>
</dbReference>
<evidence type="ECO:0000259" key="1">
    <source>
        <dbReference type="Pfam" id="PF13649"/>
    </source>
</evidence>
<reference evidence="2" key="1">
    <citation type="submission" date="2020-02" db="EMBL/GenBank/DDBJ databases">
        <authorList>
            <person name="Meier V. D."/>
        </authorList>
    </citation>
    <scope>NUCLEOTIDE SEQUENCE</scope>
    <source>
        <strain evidence="2">AVDCRST_MAG93</strain>
    </source>
</reference>
<sequence length="219" mass="23980">MLASMDCCDPNGLNRVFAGPVVQRELRAFKRNGLNRRQRKIVEVLEPGVPGASILDVGCGIGAIGTTLLTKGAGSGTFVDVSSAYLSGAREVARNAGVGERASFRHEDFAASENPYAQADVVVLDRVVCCYPDATALLEKAAGCSRQTLLFTYPRSFWFMPLFRALCTLGMRLSGQEYRFFLHDPQLMLRAATSTGHKLVDTRPVGLWQLVNLSKQHLR</sequence>
<dbReference type="InterPro" id="IPR041698">
    <property type="entry name" value="Methyltransf_25"/>
</dbReference>
<evidence type="ECO:0000313" key="2">
    <source>
        <dbReference type="EMBL" id="CAA9223155.1"/>
    </source>
</evidence>
<name>A0A6J4HGK3_9CHLR</name>
<dbReference type="InterPro" id="IPR029063">
    <property type="entry name" value="SAM-dependent_MTases_sf"/>
</dbReference>